<dbReference type="GO" id="GO:0071949">
    <property type="term" value="F:FAD binding"/>
    <property type="evidence" value="ECO:0007669"/>
    <property type="project" value="InterPro"/>
</dbReference>
<comment type="caution">
    <text evidence="7">The sequence shown here is derived from an EMBL/GenBank/DDBJ whole genome shotgun (WGS) entry which is preliminary data.</text>
</comment>
<evidence type="ECO:0000256" key="4">
    <source>
        <dbReference type="ARBA" id="ARBA00022827"/>
    </source>
</evidence>
<organism evidence="7 8">
    <name type="scientific">Cephalotrichum gorgonifer</name>
    <dbReference type="NCBI Taxonomy" id="2041049"/>
    <lineage>
        <taxon>Eukaryota</taxon>
        <taxon>Fungi</taxon>
        <taxon>Dikarya</taxon>
        <taxon>Ascomycota</taxon>
        <taxon>Pezizomycotina</taxon>
        <taxon>Sordariomycetes</taxon>
        <taxon>Hypocreomycetidae</taxon>
        <taxon>Microascales</taxon>
        <taxon>Microascaceae</taxon>
        <taxon>Cephalotrichum</taxon>
    </lineage>
</organism>
<dbReference type="InterPro" id="IPR023209">
    <property type="entry name" value="DAO"/>
</dbReference>
<comment type="similarity">
    <text evidence="2">Belongs to the DAMOX/DASOX family.</text>
</comment>
<comment type="cofactor">
    <cofactor evidence="1">
        <name>FAD</name>
        <dbReference type="ChEBI" id="CHEBI:57692"/>
    </cofactor>
</comment>
<evidence type="ECO:0000256" key="5">
    <source>
        <dbReference type="ARBA" id="ARBA00023002"/>
    </source>
</evidence>
<feature type="domain" description="FAD dependent oxidoreductase" evidence="6">
    <location>
        <begin position="4"/>
        <end position="179"/>
    </location>
</feature>
<reference evidence="7" key="1">
    <citation type="submission" date="2018-03" db="EMBL/GenBank/DDBJ databases">
        <authorList>
            <person name="Guldener U."/>
        </authorList>
    </citation>
    <scope>NUCLEOTIDE SEQUENCE</scope>
</reference>
<dbReference type="Proteomes" id="UP001187682">
    <property type="component" value="Unassembled WGS sequence"/>
</dbReference>
<dbReference type="SUPFAM" id="SSF54373">
    <property type="entry name" value="FAD-linked reductases, C-terminal domain"/>
    <property type="match status" value="1"/>
</dbReference>
<evidence type="ECO:0000256" key="1">
    <source>
        <dbReference type="ARBA" id="ARBA00001974"/>
    </source>
</evidence>
<dbReference type="InterPro" id="IPR006181">
    <property type="entry name" value="D-amino_acid_oxidase_CS"/>
</dbReference>
<gene>
    <name evidence="7" type="ORF">DNG_04920</name>
</gene>
<proteinExistence type="inferred from homology"/>
<evidence type="ECO:0000256" key="2">
    <source>
        <dbReference type="ARBA" id="ARBA00006730"/>
    </source>
</evidence>
<keyword evidence="5" id="KW-0560">Oxidoreductase</keyword>
<sequence length="324" mass="35718">MTTVIIGAGVTGLSVALRLLDSGIVPVIISRVFPTPFETVDSLGEINYASQWAGAHNAYHEPPTTPSTARDHAFAVRTYHFMDATAKAYPEAGITFMKGLEYHEEGVPGYESLTVETAAELGYEDFRLLARDELPAGVLAGFEYRTWSLNPMVYCSFLLRRLALGGCRFVKRDLRSAEEVFSMKDLGQTCVVANPAPLTYTRQYADGRWSFIIPRNFHGGTIIGGTKEPNDWSDTPSLATRERILRDAAETYPEMLGKDGKFHVLRDIVGRRPTRKGGMRLEREVIEGAGTVIHAYGLGGRGYEMSWGVAEAVFELMGKGGPRL</sequence>
<keyword evidence="3" id="KW-0285">Flavoprotein</keyword>
<evidence type="ECO:0000259" key="6">
    <source>
        <dbReference type="Pfam" id="PF01266"/>
    </source>
</evidence>
<dbReference type="PROSITE" id="PS00677">
    <property type="entry name" value="DAO"/>
    <property type="match status" value="1"/>
</dbReference>
<dbReference type="Gene3D" id="3.40.50.720">
    <property type="entry name" value="NAD(P)-binding Rossmann-like Domain"/>
    <property type="match status" value="1"/>
</dbReference>
<keyword evidence="8" id="KW-1185">Reference proteome</keyword>
<dbReference type="InterPro" id="IPR006076">
    <property type="entry name" value="FAD-dep_OxRdtase"/>
</dbReference>
<evidence type="ECO:0000313" key="7">
    <source>
        <dbReference type="EMBL" id="SPO02247.1"/>
    </source>
</evidence>
<dbReference type="AlphaFoldDB" id="A0AAE8MZY6"/>
<evidence type="ECO:0000256" key="3">
    <source>
        <dbReference type="ARBA" id="ARBA00022630"/>
    </source>
</evidence>
<evidence type="ECO:0000313" key="8">
    <source>
        <dbReference type="Proteomes" id="UP001187682"/>
    </source>
</evidence>
<name>A0AAE8MZY6_9PEZI</name>
<dbReference type="PANTHER" id="PTHR11530">
    <property type="entry name" value="D-AMINO ACID OXIDASE"/>
    <property type="match status" value="1"/>
</dbReference>
<dbReference type="Gene3D" id="3.30.9.10">
    <property type="entry name" value="D-Amino Acid Oxidase, subunit A, domain 2"/>
    <property type="match status" value="1"/>
</dbReference>
<feature type="domain" description="FAD dependent oxidoreductase" evidence="6">
    <location>
        <begin position="199"/>
        <end position="315"/>
    </location>
</feature>
<keyword evidence="4" id="KW-0274">FAD</keyword>
<dbReference type="EMBL" id="ONZQ02000006">
    <property type="protein sequence ID" value="SPO02247.1"/>
    <property type="molecule type" value="Genomic_DNA"/>
</dbReference>
<dbReference type="GO" id="GO:0005737">
    <property type="term" value="C:cytoplasm"/>
    <property type="evidence" value="ECO:0007669"/>
    <property type="project" value="TreeGrafter"/>
</dbReference>
<dbReference type="Pfam" id="PF01266">
    <property type="entry name" value="DAO"/>
    <property type="match status" value="2"/>
</dbReference>
<dbReference type="GO" id="GO:0003884">
    <property type="term" value="F:D-amino-acid oxidase activity"/>
    <property type="evidence" value="ECO:0007669"/>
    <property type="project" value="InterPro"/>
</dbReference>
<dbReference type="GO" id="GO:0019478">
    <property type="term" value="P:D-amino acid catabolic process"/>
    <property type="evidence" value="ECO:0007669"/>
    <property type="project" value="TreeGrafter"/>
</dbReference>
<dbReference type="SUPFAM" id="SSF51971">
    <property type="entry name" value="Nucleotide-binding domain"/>
    <property type="match status" value="1"/>
</dbReference>
<dbReference type="PANTHER" id="PTHR11530:SF26">
    <property type="entry name" value="FAD DEPENDENT OXIDOREDUCTASE SUPERFAMILY (AFU_ORTHOLOGUE AFUA_5G13940)"/>
    <property type="match status" value="1"/>
</dbReference>
<protein>
    <submittedName>
        <fullName evidence="7">Related to FAD dependent oxidoreductase superfamily</fullName>
    </submittedName>
</protein>
<accession>A0AAE8MZY6</accession>